<evidence type="ECO:0000313" key="2">
    <source>
        <dbReference type="Proteomes" id="UP000275846"/>
    </source>
</evidence>
<dbReference type="EMBL" id="UYSU01035066">
    <property type="protein sequence ID" value="VDL95536.1"/>
    <property type="molecule type" value="Genomic_DNA"/>
</dbReference>
<keyword evidence="2" id="KW-1185">Reference proteome</keyword>
<organism evidence="3">
    <name type="scientific">Schistocephalus solidus</name>
    <name type="common">Tapeworm</name>
    <dbReference type="NCBI Taxonomy" id="70667"/>
    <lineage>
        <taxon>Eukaryota</taxon>
        <taxon>Metazoa</taxon>
        <taxon>Spiralia</taxon>
        <taxon>Lophotrochozoa</taxon>
        <taxon>Platyhelminthes</taxon>
        <taxon>Cestoda</taxon>
        <taxon>Eucestoda</taxon>
        <taxon>Diphyllobothriidea</taxon>
        <taxon>Diphyllobothriidae</taxon>
        <taxon>Schistocephalus</taxon>
    </lineage>
</organism>
<dbReference type="Proteomes" id="UP000275846">
    <property type="component" value="Unassembled WGS sequence"/>
</dbReference>
<dbReference type="OrthoDB" id="5989551at2759"/>
<accession>A0A183SY53</accession>
<protein>
    <submittedName>
        <fullName evidence="1 3">Uncharacterized protein</fullName>
    </submittedName>
</protein>
<gene>
    <name evidence="1" type="ORF">SSLN_LOCUS9151</name>
</gene>
<evidence type="ECO:0000313" key="3">
    <source>
        <dbReference type="WBParaSite" id="SSLN_0000950001-mRNA-1"/>
    </source>
</evidence>
<name>A0A183SY53_SCHSO</name>
<dbReference type="AlphaFoldDB" id="A0A183SY53"/>
<reference evidence="1 2" key="2">
    <citation type="submission" date="2018-11" db="EMBL/GenBank/DDBJ databases">
        <authorList>
            <consortium name="Pathogen Informatics"/>
        </authorList>
    </citation>
    <scope>NUCLEOTIDE SEQUENCE [LARGE SCALE GENOMIC DNA]</scope>
    <source>
        <strain evidence="1 2">NST_G2</strain>
    </source>
</reference>
<sequence length="171" mass="19435">MTRVLIDDCHRRLQTYKAVIEQNRRECARVLGGTITEDLGKTISALAQHRKAKKRVILEQKRNKLQASDTRSSNLVHNLSSKQLTEQQLRVLRHEASFNTADANAVEFIAALESMLVRTETTEDDKHSIRQRVTSLLMAHRLTQCVSKSESKAMKELSMDEQIIILPADKG</sequence>
<dbReference type="WBParaSite" id="SSLN_0000950001-mRNA-1">
    <property type="protein sequence ID" value="SSLN_0000950001-mRNA-1"/>
    <property type="gene ID" value="SSLN_0000950001"/>
</dbReference>
<proteinExistence type="predicted"/>
<reference evidence="3" key="1">
    <citation type="submission" date="2016-06" db="UniProtKB">
        <authorList>
            <consortium name="WormBaseParasite"/>
        </authorList>
    </citation>
    <scope>IDENTIFICATION</scope>
</reference>
<evidence type="ECO:0000313" key="1">
    <source>
        <dbReference type="EMBL" id="VDL95536.1"/>
    </source>
</evidence>